<evidence type="ECO:0000256" key="1">
    <source>
        <dbReference type="ARBA" id="ARBA00004651"/>
    </source>
</evidence>
<evidence type="ECO:0000256" key="7">
    <source>
        <dbReference type="SAM" id="Phobius"/>
    </source>
</evidence>
<evidence type="ECO:0000256" key="2">
    <source>
        <dbReference type="ARBA" id="ARBA00007400"/>
    </source>
</evidence>
<keyword evidence="5 7" id="KW-1133">Transmembrane helix</keyword>
<dbReference type="Proteomes" id="UP001148125">
    <property type="component" value="Unassembled WGS sequence"/>
</dbReference>
<comment type="similarity">
    <text evidence="2">Belongs to the acyltransferase 3 family.</text>
</comment>
<keyword evidence="6 7" id="KW-0472">Membrane</keyword>
<dbReference type="PANTHER" id="PTHR40074:SF2">
    <property type="entry name" value="O-ACETYLTRANSFERASE WECH"/>
    <property type="match status" value="1"/>
</dbReference>
<dbReference type="RefSeq" id="WP_275119165.1">
    <property type="nucleotide sequence ID" value="NZ_JAOTPO010000009.1"/>
</dbReference>
<keyword evidence="3" id="KW-1003">Cell membrane</keyword>
<accession>A0ABT5VII1</accession>
<feature type="transmembrane region" description="Helical" evidence="7">
    <location>
        <begin position="92"/>
        <end position="111"/>
    </location>
</feature>
<feature type="transmembrane region" description="Helical" evidence="7">
    <location>
        <begin position="291"/>
        <end position="309"/>
    </location>
</feature>
<dbReference type="InterPro" id="IPR002656">
    <property type="entry name" value="Acyl_transf_3_dom"/>
</dbReference>
<evidence type="ECO:0000256" key="6">
    <source>
        <dbReference type="ARBA" id="ARBA00023136"/>
    </source>
</evidence>
<feature type="transmembrane region" description="Helical" evidence="7">
    <location>
        <begin position="221"/>
        <end position="242"/>
    </location>
</feature>
<dbReference type="GO" id="GO:0016746">
    <property type="term" value="F:acyltransferase activity"/>
    <property type="evidence" value="ECO:0007669"/>
    <property type="project" value="UniProtKB-KW"/>
</dbReference>
<gene>
    <name evidence="9" type="ORF">N7Z68_14325</name>
</gene>
<feature type="transmembrane region" description="Helical" evidence="7">
    <location>
        <begin position="315"/>
        <end position="336"/>
    </location>
</feature>
<keyword evidence="4 7" id="KW-0812">Transmembrane</keyword>
<evidence type="ECO:0000259" key="8">
    <source>
        <dbReference type="Pfam" id="PF01757"/>
    </source>
</evidence>
<evidence type="ECO:0000256" key="3">
    <source>
        <dbReference type="ARBA" id="ARBA00022475"/>
    </source>
</evidence>
<keyword evidence="9" id="KW-0808">Transferase</keyword>
<keyword evidence="9" id="KW-0012">Acyltransferase</keyword>
<feature type="transmembrane region" description="Helical" evidence="7">
    <location>
        <begin position="53"/>
        <end position="71"/>
    </location>
</feature>
<name>A0ABT5VII1_9BACI</name>
<comment type="caution">
    <text evidence="9">The sequence shown here is derived from an EMBL/GenBank/DDBJ whole genome shotgun (WGS) entry which is preliminary data.</text>
</comment>
<comment type="subcellular location">
    <subcellularLocation>
        <location evidence="1">Cell membrane</location>
        <topology evidence="1">Multi-pass membrane protein</topology>
    </subcellularLocation>
</comment>
<feature type="transmembrane region" description="Helical" evidence="7">
    <location>
        <begin position="152"/>
        <end position="171"/>
    </location>
</feature>
<reference evidence="9" key="1">
    <citation type="submission" date="2024-05" db="EMBL/GenBank/DDBJ databases">
        <title>Alkalihalobacillus sp. strain MEB203 novel alkaliphilic bacterium from Lonar Lake, India.</title>
        <authorList>
            <person name="Joshi A."/>
            <person name="Thite S."/>
            <person name="Mengade P."/>
        </authorList>
    </citation>
    <scope>NUCLEOTIDE SEQUENCE</scope>
    <source>
        <strain evidence="9">MEB 203</strain>
    </source>
</reference>
<evidence type="ECO:0000313" key="9">
    <source>
        <dbReference type="EMBL" id="MDE5414552.1"/>
    </source>
</evidence>
<dbReference type="Pfam" id="PF01757">
    <property type="entry name" value="Acyl_transf_3"/>
    <property type="match status" value="1"/>
</dbReference>
<dbReference type="EMBL" id="JAOTPO010000009">
    <property type="protein sequence ID" value="MDE5414552.1"/>
    <property type="molecule type" value="Genomic_DNA"/>
</dbReference>
<feature type="transmembrane region" description="Helical" evidence="7">
    <location>
        <begin position="127"/>
        <end position="145"/>
    </location>
</feature>
<feature type="domain" description="Acyltransferase 3" evidence="8">
    <location>
        <begin position="11"/>
        <end position="332"/>
    </location>
</feature>
<feature type="transmembrane region" description="Helical" evidence="7">
    <location>
        <begin position="191"/>
        <end position="209"/>
    </location>
</feature>
<feature type="transmembrane region" description="Helical" evidence="7">
    <location>
        <begin position="254"/>
        <end position="271"/>
    </location>
</feature>
<sequence length="371" mass="43625">MKKNHVNEIFFLRSIACLTIVLLHSIAWGTEYIRVLSKLPDFLLIILDSLNVFLYYGTPAFIFITAFILGYSYKDRTIDYKPFLLKRVKFILIPYLCMAVLYALPFLLISFEQFTLKVFLNALIGDFHAYFVLIIFQFYLMFILFKKWFDKHSAILVITSSLIINIIYLSIFNFSNPINFWFSEYIWERYYWIPFPGWIFYYSLAYYTGRHYQKVTNYINQYKYLVFSAPVITSVILLFLYHSEFITIHSSKRIDILFHTISIIALVLYLAMKMKRIPSAFMLISKYSYGIYLLHTLYMAALILVFSLTAVNLGIFTIVVLFFGSILASIYTIYLFNLFSFGKYIVGHVDITKTSIKTSTTPISSISKFIK</sequence>
<evidence type="ECO:0000256" key="5">
    <source>
        <dbReference type="ARBA" id="ARBA00022989"/>
    </source>
</evidence>
<proteinExistence type="inferred from homology"/>
<dbReference type="PANTHER" id="PTHR40074">
    <property type="entry name" value="O-ACETYLTRANSFERASE WECH"/>
    <property type="match status" value="1"/>
</dbReference>
<evidence type="ECO:0000313" key="10">
    <source>
        <dbReference type="Proteomes" id="UP001148125"/>
    </source>
</evidence>
<keyword evidence="10" id="KW-1185">Reference proteome</keyword>
<evidence type="ECO:0000256" key="4">
    <source>
        <dbReference type="ARBA" id="ARBA00022692"/>
    </source>
</evidence>
<protein>
    <submittedName>
        <fullName evidence="9">Acyltransferase family protein</fullName>
    </submittedName>
</protein>
<organism evidence="9 10">
    <name type="scientific">Alkalihalobacterium chitinilyticum</name>
    <dbReference type="NCBI Taxonomy" id="2980103"/>
    <lineage>
        <taxon>Bacteria</taxon>
        <taxon>Bacillati</taxon>
        <taxon>Bacillota</taxon>
        <taxon>Bacilli</taxon>
        <taxon>Bacillales</taxon>
        <taxon>Bacillaceae</taxon>
        <taxon>Alkalihalobacterium</taxon>
    </lineage>
</organism>